<dbReference type="AlphaFoldDB" id="A0A1Y6EPT8"/>
<dbReference type="RefSeq" id="WP_086434168.1">
    <property type="nucleotide sequence ID" value="NZ_FXWH01000001.1"/>
</dbReference>
<dbReference type="Proteomes" id="UP000194450">
    <property type="component" value="Unassembled WGS sequence"/>
</dbReference>
<dbReference type="OrthoDB" id="5597599at2"/>
<dbReference type="InterPro" id="IPR022025">
    <property type="entry name" value="Amidoligase_2"/>
</dbReference>
<dbReference type="GO" id="GO:0016874">
    <property type="term" value="F:ligase activity"/>
    <property type="evidence" value="ECO:0007669"/>
    <property type="project" value="UniProtKB-KW"/>
</dbReference>
<evidence type="ECO:0000313" key="1">
    <source>
        <dbReference type="EMBL" id="SMQ64587.1"/>
    </source>
</evidence>
<reference evidence="2" key="1">
    <citation type="submission" date="2017-04" db="EMBL/GenBank/DDBJ databases">
        <authorList>
            <person name="Varghese N."/>
            <person name="Submissions S."/>
        </authorList>
    </citation>
    <scope>NUCLEOTIDE SEQUENCE [LARGE SCALE GENOMIC DNA]</scope>
</reference>
<sequence length="331" mass="38179">MSQDIALPPVTNTAQGDERRNGIEIELNGLTLDRLAEVVADELNLKIKQTGRYERKLVGDDAGDWVVEVDFRLLKEMGQKQRDNGDLADDVAVFAEDTLSRLADHVVPLELVSPPLPMSRMTEVNKLVEVLRNKGAQGTSARAINAFGLQFNPEVPSTEADSIVPYLKAFLCLEEWLIQHSEVNLTRKFTSYVSPFPKTYIKKVIAARYQPSQREMIDDYIDDNPTRNRSLDCLPLFMHLDEDHVRERCSDPLIKSRPTFHYRLPNCEIHVPDWGIHLAWQDWLQVEQLANDKDRLHACCKAYQRFLNNPLKRWFGNWGKQLKQEWLITND</sequence>
<protein>
    <submittedName>
        <fullName evidence="1">Putative amidoligase enzyme</fullName>
    </submittedName>
</protein>
<keyword evidence="1" id="KW-0436">Ligase</keyword>
<evidence type="ECO:0000313" key="2">
    <source>
        <dbReference type="Proteomes" id="UP000194450"/>
    </source>
</evidence>
<dbReference type="Pfam" id="PF12224">
    <property type="entry name" value="Amidoligase_2"/>
    <property type="match status" value="1"/>
</dbReference>
<gene>
    <name evidence="1" type="ORF">SAMN06297229_1055</name>
</gene>
<name>A0A1Y6EPT8_9GAMM</name>
<proteinExistence type="predicted"/>
<keyword evidence="2" id="KW-1185">Reference proteome</keyword>
<accession>A0A1Y6EPT8</accession>
<dbReference type="EMBL" id="FXWH01000001">
    <property type="protein sequence ID" value="SMQ64587.1"/>
    <property type="molecule type" value="Genomic_DNA"/>
</dbReference>
<organism evidence="1 2">
    <name type="scientific">Pseudidiomarina planktonica</name>
    <dbReference type="NCBI Taxonomy" id="1323738"/>
    <lineage>
        <taxon>Bacteria</taxon>
        <taxon>Pseudomonadati</taxon>
        <taxon>Pseudomonadota</taxon>
        <taxon>Gammaproteobacteria</taxon>
        <taxon>Alteromonadales</taxon>
        <taxon>Idiomarinaceae</taxon>
        <taxon>Pseudidiomarina</taxon>
    </lineage>
</organism>